<dbReference type="AlphaFoldDB" id="A0A6A6K520"/>
<accession>A0A6A6K520</accession>
<organism evidence="1 2">
    <name type="scientific">Hevea brasiliensis</name>
    <name type="common">Para rubber tree</name>
    <name type="synonym">Siphonia brasiliensis</name>
    <dbReference type="NCBI Taxonomy" id="3981"/>
    <lineage>
        <taxon>Eukaryota</taxon>
        <taxon>Viridiplantae</taxon>
        <taxon>Streptophyta</taxon>
        <taxon>Embryophyta</taxon>
        <taxon>Tracheophyta</taxon>
        <taxon>Spermatophyta</taxon>
        <taxon>Magnoliopsida</taxon>
        <taxon>eudicotyledons</taxon>
        <taxon>Gunneridae</taxon>
        <taxon>Pentapetalae</taxon>
        <taxon>rosids</taxon>
        <taxon>fabids</taxon>
        <taxon>Malpighiales</taxon>
        <taxon>Euphorbiaceae</taxon>
        <taxon>Crotonoideae</taxon>
        <taxon>Micrandreae</taxon>
        <taxon>Hevea</taxon>
    </lineage>
</organism>
<evidence type="ECO:0000313" key="1">
    <source>
        <dbReference type="EMBL" id="KAF2283891.1"/>
    </source>
</evidence>
<dbReference type="PANTHER" id="PTHR45287:SF4">
    <property type="entry name" value="OS03G0691500 PROTEIN"/>
    <property type="match status" value="1"/>
</dbReference>
<evidence type="ECO:0000313" key="2">
    <source>
        <dbReference type="Proteomes" id="UP000467840"/>
    </source>
</evidence>
<dbReference type="InterPro" id="IPR040262">
    <property type="entry name" value="At4g38062-like"/>
</dbReference>
<name>A0A6A6K520_HEVBR</name>
<protein>
    <submittedName>
        <fullName evidence="1">Uncharacterized protein</fullName>
    </submittedName>
</protein>
<comment type="caution">
    <text evidence="1">The sequence shown here is derived from an EMBL/GenBank/DDBJ whole genome shotgun (WGS) entry which is preliminary data.</text>
</comment>
<reference evidence="1 2" key="1">
    <citation type="journal article" date="2020" name="Mol. Plant">
        <title>The Chromosome-Based Rubber Tree Genome Provides New Insights into Spurge Genome Evolution and Rubber Biosynthesis.</title>
        <authorList>
            <person name="Liu J."/>
            <person name="Shi C."/>
            <person name="Shi C.C."/>
            <person name="Li W."/>
            <person name="Zhang Q.J."/>
            <person name="Zhang Y."/>
            <person name="Li K."/>
            <person name="Lu H.F."/>
            <person name="Shi C."/>
            <person name="Zhu S.T."/>
            <person name="Xiao Z.Y."/>
            <person name="Nan H."/>
            <person name="Yue Y."/>
            <person name="Zhu X.G."/>
            <person name="Wu Y."/>
            <person name="Hong X.N."/>
            <person name="Fan G.Y."/>
            <person name="Tong Y."/>
            <person name="Zhang D."/>
            <person name="Mao C.L."/>
            <person name="Liu Y.L."/>
            <person name="Hao S.J."/>
            <person name="Liu W.Q."/>
            <person name="Lv M.Q."/>
            <person name="Zhang H.B."/>
            <person name="Liu Y."/>
            <person name="Hu-Tang G.R."/>
            <person name="Wang J.P."/>
            <person name="Wang J.H."/>
            <person name="Sun Y.H."/>
            <person name="Ni S.B."/>
            <person name="Chen W.B."/>
            <person name="Zhang X.C."/>
            <person name="Jiao Y.N."/>
            <person name="Eichler E.E."/>
            <person name="Li G.H."/>
            <person name="Liu X."/>
            <person name="Gao L.Z."/>
        </authorList>
    </citation>
    <scope>NUCLEOTIDE SEQUENCE [LARGE SCALE GENOMIC DNA]</scope>
    <source>
        <strain evidence="2">cv. GT1</strain>
        <tissue evidence="1">Leaf</tissue>
    </source>
</reference>
<keyword evidence="2" id="KW-1185">Reference proteome</keyword>
<gene>
    <name evidence="1" type="ORF">GH714_016913</name>
</gene>
<sequence>MESICEELDEAKAEIEKLSVNEKATIRCLSSSNDKLRVDCEDKHWKWEEERCGLLLALDEANINASSQFAVSKAARTS</sequence>
<dbReference type="PANTHER" id="PTHR45287">
    <property type="entry name" value="OS03G0691500 PROTEIN"/>
    <property type="match status" value="1"/>
</dbReference>
<proteinExistence type="predicted"/>
<dbReference type="Proteomes" id="UP000467840">
    <property type="component" value="Chromosome 12"/>
</dbReference>
<dbReference type="EMBL" id="JAAGAX010000018">
    <property type="protein sequence ID" value="KAF2283891.1"/>
    <property type="molecule type" value="Genomic_DNA"/>
</dbReference>